<accession>A0A518V299</accession>
<dbReference type="Pfam" id="PF09388">
    <property type="entry name" value="SpoOE-like"/>
    <property type="match status" value="1"/>
</dbReference>
<dbReference type="OrthoDB" id="2472990at2"/>
<gene>
    <name evidence="1" type="ORF">EEL30_01150</name>
</gene>
<dbReference type="InterPro" id="IPR018540">
    <property type="entry name" value="Spo0E-like"/>
</dbReference>
<keyword evidence="2" id="KW-1185">Reference proteome</keyword>
<reference evidence="1 2" key="1">
    <citation type="submission" date="2018-11" db="EMBL/GenBank/DDBJ databases">
        <title>Phylogenetic determinants of toxin gene distribution in genomes of Brevibacillus laterosporus.</title>
        <authorList>
            <person name="Glare T.R."/>
            <person name="Durrant A."/>
            <person name="Berry C."/>
            <person name="Palma L."/>
            <person name="Ormskirk M."/>
            <person name="Cox M.O."/>
        </authorList>
    </citation>
    <scope>NUCLEOTIDE SEQUENCE [LARGE SCALE GENOMIC DNA]</scope>
    <source>
        <strain evidence="1 2">1821L</strain>
        <plasmid evidence="1 2">p1821L03</plasmid>
    </source>
</reference>
<sequence length="162" mass="18883">MELRREVDIKNHDYEIEKDIPLTNSKGTSELQNCAITLSQNDCDLQRKTESLRHKLVQLFFKKGSFLHPEVLQMSQQLDEYIVAIQKIRLTKCSCQRIRCTETYGTLLGWDINAVFQLFHEDARRFHCVGMGDSYQELNSKDPAKILRKQELNIIGLHSDLN</sequence>
<dbReference type="InterPro" id="IPR036638">
    <property type="entry name" value="HLH_DNA-bd_sf"/>
</dbReference>
<evidence type="ECO:0000313" key="1">
    <source>
        <dbReference type="EMBL" id="QDX91121.1"/>
    </source>
</evidence>
<dbReference type="SUPFAM" id="SSF140500">
    <property type="entry name" value="BAS1536-like"/>
    <property type="match status" value="1"/>
</dbReference>
<dbReference type="Gene3D" id="4.10.280.10">
    <property type="entry name" value="Helix-loop-helix DNA-binding domain"/>
    <property type="match status" value="1"/>
</dbReference>
<geneLocation type="plasmid" evidence="1 2">
    <name>p1821L03</name>
</geneLocation>
<keyword evidence="1" id="KW-0614">Plasmid</keyword>
<protein>
    <submittedName>
        <fullName evidence="1">Aspartyl-phosphate phosphatase Spo0E family protein</fullName>
    </submittedName>
</protein>
<dbReference type="Proteomes" id="UP000319432">
    <property type="component" value="Plasmid p1821L03"/>
</dbReference>
<dbReference type="AlphaFoldDB" id="A0A518V299"/>
<dbReference type="EMBL" id="CP033463">
    <property type="protein sequence ID" value="QDX91121.1"/>
    <property type="molecule type" value="Genomic_DNA"/>
</dbReference>
<organism evidence="1 2">
    <name type="scientific">Brevibacillus laterosporus</name>
    <name type="common">Bacillus laterosporus</name>
    <dbReference type="NCBI Taxonomy" id="1465"/>
    <lineage>
        <taxon>Bacteria</taxon>
        <taxon>Bacillati</taxon>
        <taxon>Bacillota</taxon>
        <taxon>Bacilli</taxon>
        <taxon>Bacillales</taxon>
        <taxon>Paenibacillaceae</taxon>
        <taxon>Brevibacillus</taxon>
    </lineage>
</organism>
<dbReference type="GO" id="GO:0043937">
    <property type="term" value="P:regulation of sporulation"/>
    <property type="evidence" value="ECO:0007669"/>
    <property type="project" value="InterPro"/>
</dbReference>
<evidence type="ECO:0000313" key="2">
    <source>
        <dbReference type="Proteomes" id="UP000319432"/>
    </source>
</evidence>
<dbReference type="InterPro" id="IPR037208">
    <property type="entry name" value="Spo0E-like_sf"/>
</dbReference>
<dbReference type="GO" id="GO:0046983">
    <property type="term" value="F:protein dimerization activity"/>
    <property type="evidence" value="ECO:0007669"/>
    <property type="project" value="InterPro"/>
</dbReference>
<proteinExistence type="predicted"/>
<name>A0A518V299_BRELA</name>